<dbReference type="Proteomes" id="UP000237000">
    <property type="component" value="Unassembled WGS sequence"/>
</dbReference>
<dbReference type="EMBL" id="JXTC01000061">
    <property type="protein sequence ID" value="PON92984.1"/>
    <property type="molecule type" value="Genomic_DNA"/>
</dbReference>
<evidence type="ECO:0000313" key="2">
    <source>
        <dbReference type="Proteomes" id="UP000237000"/>
    </source>
</evidence>
<evidence type="ECO:0000313" key="1">
    <source>
        <dbReference type="EMBL" id="PON92984.1"/>
    </source>
</evidence>
<comment type="caution">
    <text evidence="1">The sequence shown here is derived from an EMBL/GenBank/DDBJ whole genome shotgun (WGS) entry which is preliminary data.</text>
</comment>
<dbReference type="InParanoid" id="A0A2P5F5C7"/>
<sequence length="203" mass="22668">MSQNSGGFIMESEEVTSAAPNNAIMHWNHFRKQLGLISKAQSSTQKGHSLKLRLYRLHPQTLSKVSLAKLGCQFFTESISVSGLLLVVVISCRYTAKTGRQSSQPDIKFITGPKRLGSTASEIPKSNVLGSVQAPRQKHPQRHTYKLDSKVDQNVSLRCFGLIWSFKQNLAAERKMSKQKLRSNNVNKKKVQLSHPFNAIVHG</sequence>
<gene>
    <name evidence="1" type="ORF">TorRG33x02_112630</name>
</gene>
<dbReference type="AlphaFoldDB" id="A0A2P5F5C7"/>
<accession>A0A2P5F5C7</accession>
<reference evidence="2" key="1">
    <citation type="submission" date="2016-06" db="EMBL/GenBank/DDBJ databases">
        <title>Parallel loss of symbiosis genes in relatives of nitrogen-fixing non-legume Parasponia.</title>
        <authorList>
            <person name="Van Velzen R."/>
            <person name="Holmer R."/>
            <person name="Bu F."/>
            <person name="Rutten L."/>
            <person name="Van Zeijl A."/>
            <person name="Liu W."/>
            <person name="Santuari L."/>
            <person name="Cao Q."/>
            <person name="Sharma T."/>
            <person name="Shen D."/>
            <person name="Roswanjaya Y."/>
            <person name="Wardhani T."/>
            <person name="Kalhor M.S."/>
            <person name="Jansen J."/>
            <person name="Van den Hoogen J."/>
            <person name="Gungor B."/>
            <person name="Hartog M."/>
            <person name="Hontelez J."/>
            <person name="Verver J."/>
            <person name="Yang W.-C."/>
            <person name="Schijlen E."/>
            <person name="Repin R."/>
            <person name="Schilthuizen M."/>
            <person name="Schranz E."/>
            <person name="Heidstra R."/>
            <person name="Miyata K."/>
            <person name="Fedorova E."/>
            <person name="Kohlen W."/>
            <person name="Bisseling T."/>
            <person name="Smit S."/>
            <person name="Geurts R."/>
        </authorList>
    </citation>
    <scope>NUCLEOTIDE SEQUENCE [LARGE SCALE GENOMIC DNA]</scope>
    <source>
        <strain evidence="2">cv. RG33-2</strain>
    </source>
</reference>
<name>A0A2P5F5C7_TREOI</name>
<organism evidence="1 2">
    <name type="scientific">Trema orientale</name>
    <name type="common">Charcoal tree</name>
    <name type="synonym">Celtis orientalis</name>
    <dbReference type="NCBI Taxonomy" id="63057"/>
    <lineage>
        <taxon>Eukaryota</taxon>
        <taxon>Viridiplantae</taxon>
        <taxon>Streptophyta</taxon>
        <taxon>Embryophyta</taxon>
        <taxon>Tracheophyta</taxon>
        <taxon>Spermatophyta</taxon>
        <taxon>Magnoliopsida</taxon>
        <taxon>eudicotyledons</taxon>
        <taxon>Gunneridae</taxon>
        <taxon>Pentapetalae</taxon>
        <taxon>rosids</taxon>
        <taxon>fabids</taxon>
        <taxon>Rosales</taxon>
        <taxon>Cannabaceae</taxon>
        <taxon>Trema</taxon>
    </lineage>
</organism>
<proteinExistence type="predicted"/>
<keyword evidence="2" id="KW-1185">Reference proteome</keyword>
<protein>
    <submittedName>
        <fullName evidence="1">Uncharacterized protein</fullName>
    </submittedName>
</protein>